<sequence length="274" mass="30846">MKMHDQPLTSSPGGVRQTPAERAKDLYIGKEKKPERNKASRAPSKRWHRVSDGASLIVAAESARNIQNFCPQPICPQTFNLQSKRDWLGYEKDIVPRTLSRVLGAWIHSSARTKSQESNIAENKSLGNILKMYSTKLRNVQLPQFLNDPPPPLVLVACVSFAFAITAYRHSHRNDRYQDHITGTAILVGLSISIMLGDLLALKTLLPWCTIGGLFLSSLGHRFLTIWPREEDDEQEFGTIEEKLEHADGFCGVMLTEKKGLRMNEVVHESMRSV</sequence>
<evidence type="ECO:0000256" key="1">
    <source>
        <dbReference type="SAM" id="MobiDB-lite"/>
    </source>
</evidence>
<feature type="region of interest" description="Disordered" evidence="1">
    <location>
        <begin position="1"/>
        <end position="47"/>
    </location>
</feature>
<dbReference type="OrthoDB" id="3561274at2759"/>
<gene>
    <name evidence="2" type="ORF">HYFRA_00009541</name>
</gene>
<proteinExistence type="predicted"/>
<evidence type="ECO:0000313" key="3">
    <source>
        <dbReference type="Proteomes" id="UP000696280"/>
    </source>
</evidence>
<dbReference type="AlphaFoldDB" id="A0A9N9L1Z4"/>
<evidence type="ECO:0000313" key="2">
    <source>
        <dbReference type="EMBL" id="CAG8955587.1"/>
    </source>
</evidence>
<protein>
    <submittedName>
        <fullName evidence="2">Uncharacterized protein</fullName>
    </submittedName>
</protein>
<organism evidence="2 3">
    <name type="scientific">Hymenoscyphus fraxineus</name>
    <dbReference type="NCBI Taxonomy" id="746836"/>
    <lineage>
        <taxon>Eukaryota</taxon>
        <taxon>Fungi</taxon>
        <taxon>Dikarya</taxon>
        <taxon>Ascomycota</taxon>
        <taxon>Pezizomycotina</taxon>
        <taxon>Leotiomycetes</taxon>
        <taxon>Helotiales</taxon>
        <taxon>Helotiaceae</taxon>
        <taxon>Hymenoscyphus</taxon>
    </lineage>
</organism>
<name>A0A9N9L1Z4_9HELO</name>
<dbReference type="Proteomes" id="UP000696280">
    <property type="component" value="Unassembled WGS sequence"/>
</dbReference>
<accession>A0A9N9L1Z4</accession>
<comment type="caution">
    <text evidence="2">The sequence shown here is derived from an EMBL/GenBank/DDBJ whole genome shotgun (WGS) entry which is preliminary data.</text>
</comment>
<reference evidence="2" key="1">
    <citation type="submission" date="2021-07" db="EMBL/GenBank/DDBJ databases">
        <authorList>
            <person name="Durling M."/>
        </authorList>
    </citation>
    <scope>NUCLEOTIDE SEQUENCE</scope>
</reference>
<keyword evidence="3" id="KW-1185">Reference proteome</keyword>
<feature type="compositionally biased region" description="Basic and acidic residues" evidence="1">
    <location>
        <begin position="19"/>
        <end position="38"/>
    </location>
</feature>
<dbReference type="EMBL" id="CAJVRL010000064">
    <property type="protein sequence ID" value="CAG8955587.1"/>
    <property type="molecule type" value="Genomic_DNA"/>
</dbReference>